<feature type="transmembrane region" description="Helical" evidence="16">
    <location>
        <begin position="78"/>
        <end position="95"/>
    </location>
</feature>
<geneLocation type="mitochondrion" evidence="17"/>
<comment type="similarity">
    <text evidence="2">Belongs to the complex I subunit 6 family.</text>
</comment>
<name>A0A346RGT0_9CUCU</name>
<protein>
    <recommendedName>
        <fullName evidence="4">NADH-ubiquinone oxidoreductase chain 6</fullName>
        <ecNumber evidence="3">7.1.1.2</ecNumber>
    </recommendedName>
    <alternativeName>
        <fullName evidence="14">NADH dehydrogenase subunit 6</fullName>
    </alternativeName>
</protein>
<dbReference type="PANTHER" id="PTHR11435:SF1">
    <property type="entry name" value="NADH-UBIQUINONE OXIDOREDUCTASE CHAIN 6"/>
    <property type="match status" value="1"/>
</dbReference>
<keyword evidence="12 17" id="KW-0496">Mitochondrion</keyword>
<dbReference type="GO" id="GO:0008137">
    <property type="term" value="F:NADH dehydrogenase (ubiquinone) activity"/>
    <property type="evidence" value="ECO:0007669"/>
    <property type="project" value="UniProtKB-EC"/>
</dbReference>
<evidence type="ECO:0000313" key="17">
    <source>
        <dbReference type="EMBL" id="AXS65277.1"/>
    </source>
</evidence>
<dbReference type="EMBL" id="MG193382">
    <property type="protein sequence ID" value="AXS65277.1"/>
    <property type="molecule type" value="Genomic_DNA"/>
</dbReference>
<keyword evidence="6" id="KW-0679">Respiratory chain</keyword>
<evidence type="ECO:0000256" key="3">
    <source>
        <dbReference type="ARBA" id="ARBA00012944"/>
    </source>
</evidence>
<feature type="transmembrane region" description="Helical" evidence="16">
    <location>
        <begin position="20"/>
        <end position="38"/>
    </location>
</feature>
<evidence type="ECO:0000256" key="15">
    <source>
        <dbReference type="ARBA" id="ARBA00049551"/>
    </source>
</evidence>
<keyword evidence="9" id="KW-0249">Electron transport</keyword>
<feature type="transmembrane region" description="Helical" evidence="16">
    <location>
        <begin position="44"/>
        <end position="66"/>
    </location>
</feature>
<evidence type="ECO:0000256" key="11">
    <source>
        <dbReference type="ARBA" id="ARBA00023027"/>
    </source>
</evidence>
<dbReference type="GO" id="GO:0031966">
    <property type="term" value="C:mitochondrial membrane"/>
    <property type="evidence" value="ECO:0007669"/>
    <property type="project" value="UniProtKB-SubCell"/>
</dbReference>
<dbReference type="PANTHER" id="PTHR11435">
    <property type="entry name" value="NADH UBIQUINONE OXIDOREDUCTASE SUBUNIT ND6"/>
    <property type="match status" value="1"/>
</dbReference>
<evidence type="ECO:0000256" key="8">
    <source>
        <dbReference type="ARBA" id="ARBA00022967"/>
    </source>
</evidence>
<dbReference type="InterPro" id="IPR050269">
    <property type="entry name" value="ComplexI_Subunit6"/>
</dbReference>
<evidence type="ECO:0000256" key="4">
    <source>
        <dbReference type="ARBA" id="ARBA00021095"/>
    </source>
</evidence>
<evidence type="ECO:0000256" key="16">
    <source>
        <dbReference type="SAM" id="Phobius"/>
    </source>
</evidence>
<keyword evidence="7 16" id="KW-0812">Transmembrane</keyword>
<feature type="transmembrane region" description="Helical" evidence="16">
    <location>
        <begin position="133"/>
        <end position="153"/>
    </location>
</feature>
<evidence type="ECO:0000256" key="13">
    <source>
        <dbReference type="ARBA" id="ARBA00023136"/>
    </source>
</evidence>
<evidence type="ECO:0000256" key="7">
    <source>
        <dbReference type="ARBA" id="ARBA00022692"/>
    </source>
</evidence>
<keyword evidence="10 16" id="KW-1133">Transmembrane helix</keyword>
<dbReference type="EC" id="7.1.1.2" evidence="3"/>
<comment type="subcellular location">
    <subcellularLocation>
        <location evidence="1">Mitochondrion membrane</location>
        <topology evidence="1">Multi-pass membrane protein</topology>
    </subcellularLocation>
</comment>
<keyword evidence="11" id="KW-0520">NAD</keyword>
<proteinExistence type="inferred from homology"/>
<evidence type="ECO:0000256" key="1">
    <source>
        <dbReference type="ARBA" id="ARBA00004225"/>
    </source>
</evidence>
<evidence type="ECO:0000256" key="5">
    <source>
        <dbReference type="ARBA" id="ARBA00022448"/>
    </source>
</evidence>
<sequence>MIMSILMSIIFPLVNHPLTLGLILLIQTIIISLITGLMNLNFWFSYIVFLIMVGGMLILFIYMTSIASNEKFKFSSKLFMLMMPLTIIMTMFLLMDKFLMNTSMINYELINQTLNTPNFNLTLNKFVNWPLNMNFMLIIIYLLITLIMVVKITNIQYGPLRQKH</sequence>
<accession>A0A346RGT0</accession>
<evidence type="ECO:0000256" key="10">
    <source>
        <dbReference type="ARBA" id="ARBA00022989"/>
    </source>
</evidence>
<evidence type="ECO:0000256" key="14">
    <source>
        <dbReference type="ARBA" id="ARBA00031019"/>
    </source>
</evidence>
<evidence type="ECO:0000256" key="2">
    <source>
        <dbReference type="ARBA" id="ARBA00005698"/>
    </source>
</evidence>
<gene>
    <name evidence="17" type="primary">nad6</name>
</gene>
<dbReference type="AlphaFoldDB" id="A0A346RGT0"/>
<evidence type="ECO:0000256" key="6">
    <source>
        <dbReference type="ARBA" id="ARBA00022660"/>
    </source>
</evidence>
<organism evidence="17">
    <name type="scientific">Cerambycidae sp. 6 KM-2017</name>
    <dbReference type="NCBI Taxonomy" id="2219291"/>
    <lineage>
        <taxon>Eukaryota</taxon>
        <taxon>Metazoa</taxon>
        <taxon>Ecdysozoa</taxon>
        <taxon>Arthropoda</taxon>
        <taxon>Hexapoda</taxon>
        <taxon>Insecta</taxon>
        <taxon>Pterygota</taxon>
        <taxon>Neoptera</taxon>
        <taxon>Endopterygota</taxon>
        <taxon>Coleoptera</taxon>
        <taxon>Polyphaga</taxon>
        <taxon>Cucujiformia</taxon>
        <taxon>Chrysomeloidea</taxon>
        <taxon>Cerambycidae</taxon>
    </lineage>
</organism>
<keyword evidence="5" id="KW-0813">Transport</keyword>
<keyword evidence="13 16" id="KW-0472">Membrane</keyword>
<evidence type="ECO:0000256" key="12">
    <source>
        <dbReference type="ARBA" id="ARBA00023128"/>
    </source>
</evidence>
<reference evidence="17" key="1">
    <citation type="journal article" date="2018" name="J. ISSAAS">
        <title>The contribution of mitochondrial metagenomics to large-scale data mining and phylogenetic analysis of Coleoptera.</title>
        <authorList>
            <person name="Miller K."/>
            <person name="Linard B."/>
            <person name="Motyka M."/>
            <person name="Bocek M."/>
            <person name="Vogler A.P."/>
        </authorList>
    </citation>
    <scope>NUCLEOTIDE SEQUENCE</scope>
</reference>
<evidence type="ECO:0000256" key="9">
    <source>
        <dbReference type="ARBA" id="ARBA00022982"/>
    </source>
</evidence>
<comment type="catalytic activity">
    <reaction evidence="15">
        <text>a ubiquinone + NADH + 5 H(+)(in) = a ubiquinol + NAD(+) + 4 H(+)(out)</text>
        <dbReference type="Rhea" id="RHEA:29091"/>
        <dbReference type="Rhea" id="RHEA-COMP:9565"/>
        <dbReference type="Rhea" id="RHEA-COMP:9566"/>
        <dbReference type="ChEBI" id="CHEBI:15378"/>
        <dbReference type="ChEBI" id="CHEBI:16389"/>
        <dbReference type="ChEBI" id="CHEBI:17976"/>
        <dbReference type="ChEBI" id="CHEBI:57540"/>
        <dbReference type="ChEBI" id="CHEBI:57945"/>
        <dbReference type="EC" id="7.1.1.2"/>
    </reaction>
</comment>
<keyword evidence="8" id="KW-1278">Translocase</keyword>